<evidence type="ECO:0000256" key="5">
    <source>
        <dbReference type="ARBA" id="ARBA00022989"/>
    </source>
</evidence>
<protein>
    <recommendedName>
        <fullName evidence="8">VTT domain-containing protein</fullName>
    </recommendedName>
</protein>
<keyword evidence="3 7" id="KW-1003">Cell membrane</keyword>
<dbReference type="InterPro" id="IPR032818">
    <property type="entry name" value="DedA-like"/>
</dbReference>
<feature type="transmembrane region" description="Helical" evidence="7">
    <location>
        <begin position="12"/>
        <end position="33"/>
    </location>
</feature>
<accession>A0A1Z4MVB5</accession>
<dbReference type="PANTHER" id="PTHR30353:SF0">
    <property type="entry name" value="TRANSMEMBRANE PROTEIN"/>
    <property type="match status" value="1"/>
</dbReference>
<sequence length="201" mass="22466">MHFDLPALIKSLGYFGVWGIIFAESGLLIGFFLPGDSLLFTAGFVASQQLLNIWILIIGAFICAVLGDNVGYTTGYRFGRKLFSKEDSWLFHKKHIVKTQKFYQKHGKKTIVLARFVPIVRTFAPIVAGIGAMHYKTFMSYNLVGGFVWTFGITFLGFFLGKSLPAEQVDKYLLPIIGLIIVVSLLPSIIHVIQESRANNK</sequence>
<evidence type="ECO:0000256" key="3">
    <source>
        <dbReference type="ARBA" id="ARBA00022475"/>
    </source>
</evidence>
<gene>
    <name evidence="9" type="ORF">NIES37_13150</name>
</gene>
<dbReference type="GO" id="GO:0005886">
    <property type="term" value="C:plasma membrane"/>
    <property type="evidence" value="ECO:0007669"/>
    <property type="project" value="UniProtKB-SubCell"/>
</dbReference>
<reference evidence="9 10" key="1">
    <citation type="submission" date="2017-06" db="EMBL/GenBank/DDBJ databases">
        <title>Genome sequencing of cyanobaciteial culture collection at National Institute for Environmental Studies (NIES).</title>
        <authorList>
            <person name="Hirose Y."/>
            <person name="Shimura Y."/>
            <person name="Fujisawa T."/>
            <person name="Nakamura Y."/>
            <person name="Kawachi M."/>
        </authorList>
    </citation>
    <scope>NUCLEOTIDE SEQUENCE [LARGE SCALE GENOMIC DNA]</scope>
    <source>
        <strain evidence="9 10">NIES-37</strain>
    </source>
</reference>
<evidence type="ECO:0000313" key="10">
    <source>
        <dbReference type="Proteomes" id="UP000218785"/>
    </source>
</evidence>
<feature type="transmembrane region" description="Helical" evidence="7">
    <location>
        <begin position="172"/>
        <end position="193"/>
    </location>
</feature>
<keyword evidence="4 7" id="KW-0812">Transmembrane</keyword>
<evidence type="ECO:0000256" key="2">
    <source>
        <dbReference type="ARBA" id="ARBA00010792"/>
    </source>
</evidence>
<name>A0A1Z4MVB5_9CYAN</name>
<dbReference type="EMBL" id="AP018248">
    <property type="protein sequence ID" value="BAY97377.1"/>
    <property type="molecule type" value="Genomic_DNA"/>
</dbReference>
<keyword evidence="6 7" id="KW-0472">Membrane</keyword>
<dbReference type="KEGG" id="ttq:NIES37_13150"/>
<dbReference type="InterPro" id="IPR032816">
    <property type="entry name" value="VTT_dom"/>
</dbReference>
<evidence type="ECO:0000259" key="8">
    <source>
        <dbReference type="Pfam" id="PF09335"/>
    </source>
</evidence>
<dbReference type="AlphaFoldDB" id="A0A1Z4MVB5"/>
<feature type="transmembrane region" description="Helical" evidence="7">
    <location>
        <begin position="141"/>
        <end position="160"/>
    </location>
</feature>
<organism evidence="9 10">
    <name type="scientific">Tolypothrix tenuis PCC 7101</name>
    <dbReference type="NCBI Taxonomy" id="231146"/>
    <lineage>
        <taxon>Bacteria</taxon>
        <taxon>Bacillati</taxon>
        <taxon>Cyanobacteriota</taxon>
        <taxon>Cyanophyceae</taxon>
        <taxon>Nostocales</taxon>
        <taxon>Tolypothrichaceae</taxon>
        <taxon>Tolypothrix</taxon>
    </lineage>
</organism>
<evidence type="ECO:0000313" key="9">
    <source>
        <dbReference type="EMBL" id="BAY97377.1"/>
    </source>
</evidence>
<evidence type="ECO:0000256" key="1">
    <source>
        <dbReference type="ARBA" id="ARBA00004651"/>
    </source>
</evidence>
<comment type="subcellular location">
    <subcellularLocation>
        <location evidence="1 7">Cell membrane</location>
        <topology evidence="1 7">Multi-pass membrane protein</topology>
    </subcellularLocation>
</comment>
<feature type="transmembrane region" description="Helical" evidence="7">
    <location>
        <begin position="112"/>
        <end position="135"/>
    </location>
</feature>
<evidence type="ECO:0000256" key="4">
    <source>
        <dbReference type="ARBA" id="ARBA00022692"/>
    </source>
</evidence>
<feature type="domain" description="VTT" evidence="8">
    <location>
        <begin position="33"/>
        <end position="157"/>
    </location>
</feature>
<proteinExistence type="inferred from homology"/>
<dbReference type="Pfam" id="PF09335">
    <property type="entry name" value="VTT_dom"/>
    <property type="match status" value="1"/>
</dbReference>
<dbReference type="RefSeq" id="WP_096574444.1">
    <property type="nucleotide sequence ID" value="NZ_CAWNJS010000001.1"/>
</dbReference>
<evidence type="ECO:0000256" key="6">
    <source>
        <dbReference type="ARBA" id="ARBA00023136"/>
    </source>
</evidence>
<dbReference type="Proteomes" id="UP000218785">
    <property type="component" value="Chromosome"/>
</dbReference>
<evidence type="ECO:0000256" key="7">
    <source>
        <dbReference type="RuleBase" id="RU367016"/>
    </source>
</evidence>
<comment type="similarity">
    <text evidence="2 7">Belongs to the DedA family.</text>
</comment>
<feature type="transmembrane region" description="Helical" evidence="7">
    <location>
        <begin position="53"/>
        <end position="72"/>
    </location>
</feature>
<keyword evidence="10" id="KW-1185">Reference proteome</keyword>
<keyword evidence="5 7" id="KW-1133">Transmembrane helix</keyword>
<dbReference type="PANTHER" id="PTHR30353">
    <property type="entry name" value="INNER MEMBRANE PROTEIN DEDA-RELATED"/>
    <property type="match status" value="1"/>
</dbReference>